<protein>
    <submittedName>
        <fullName evidence="1">Uncharacterized protein</fullName>
    </submittedName>
</protein>
<dbReference type="RefSeq" id="WP_155447359.1">
    <property type="nucleotide sequence ID" value="NZ_JAOQNR010000004.1"/>
</dbReference>
<dbReference type="AlphaFoldDB" id="A0A6N8DQC3"/>
<comment type="caution">
    <text evidence="1">The sequence shown here is derived from an EMBL/GenBank/DDBJ whole genome shotgun (WGS) entry which is preliminary data.</text>
</comment>
<sequence>MDLTDQQFFNLLLADIAMAGAIQAMQGNFSAPDNYAPGKIRTTWIAAHSDPALQRRVFALANAGLASLQGVDAEQLTRAAAKYGVPIDSELGGRIAQFFSDKRQAVLRYRS</sequence>
<evidence type="ECO:0000313" key="2">
    <source>
        <dbReference type="Proteomes" id="UP000439113"/>
    </source>
</evidence>
<reference evidence="1 2" key="1">
    <citation type="submission" date="2019-11" db="EMBL/GenBank/DDBJ databases">
        <title>Whole-genome sequence of a Rhodoblastus acidophilus DSM 142.</title>
        <authorList>
            <person name="Kyndt J.A."/>
            <person name="Meyer T.E."/>
        </authorList>
    </citation>
    <scope>NUCLEOTIDE SEQUENCE [LARGE SCALE GENOMIC DNA]</scope>
    <source>
        <strain evidence="1 2">DSM 142</strain>
    </source>
</reference>
<dbReference type="EMBL" id="WNKS01000020">
    <property type="protein sequence ID" value="MTV32669.1"/>
    <property type="molecule type" value="Genomic_DNA"/>
</dbReference>
<accession>A0A6N8DQC3</accession>
<dbReference type="OrthoDB" id="8449553at2"/>
<dbReference type="Proteomes" id="UP000439113">
    <property type="component" value="Unassembled WGS sequence"/>
</dbReference>
<name>A0A6N8DQC3_RHOAC</name>
<proteinExistence type="predicted"/>
<organism evidence="1 2">
    <name type="scientific">Rhodoblastus acidophilus</name>
    <name type="common">Rhodopseudomonas acidophila</name>
    <dbReference type="NCBI Taxonomy" id="1074"/>
    <lineage>
        <taxon>Bacteria</taxon>
        <taxon>Pseudomonadati</taxon>
        <taxon>Pseudomonadota</taxon>
        <taxon>Alphaproteobacteria</taxon>
        <taxon>Hyphomicrobiales</taxon>
        <taxon>Rhodoblastaceae</taxon>
        <taxon>Rhodoblastus</taxon>
    </lineage>
</organism>
<evidence type="ECO:0000313" key="1">
    <source>
        <dbReference type="EMBL" id="MTV32669.1"/>
    </source>
</evidence>
<gene>
    <name evidence="1" type="ORF">GJ654_16920</name>
</gene>